<feature type="transmembrane region" description="Helical" evidence="1">
    <location>
        <begin position="129"/>
        <end position="148"/>
    </location>
</feature>
<feature type="domain" description="EamA" evidence="2">
    <location>
        <begin position="13"/>
        <end position="140"/>
    </location>
</feature>
<dbReference type="Pfam" id="PF00892">
    <property type="entry name" value="EamA"/>
    <property type="match status" value="1"/>
</dbReference>
<feature type="transmembrane region" description="Helical" evidence="1">
    <location>
        <begin position="42"/>
        <end position="61"/>
    </location>
</feature>
<keyword evidence="1" id="KW-1133">Transmembrane helix</keyword>
<dbReference type="Proteomes" id="UP001064087">
    <property type="component" value="Chromosome"/>
</dbReference>
<protein>
    <submittedName>
        <fullName evidence="3">DMT family transporter</fullName>
    </submittedName>
</protein>
<feature type="transmembrane region" description="Helical" evidence="1">
    <location>
        <begin position="12"/>
        <end position="30"/>
    </location>
</feature>
<evidence type="ECO:0000313" key="3">
    <source>
        <dbReference type="EMBL" id="UXX84669.1"/>
    </source>
</evidence>
<feature type="transmembrane region" description="Helical" evidence="1">
    <location>
        <begin position="73"/>
        <end position="92"/>
    </location>
</feature>
<organism evidence="3 4">
    <name type="scientific">Roseovarius pelagicus</name>
    <dbReference type="NCBI Taxonomy" id="2980108"/>
    <lineage>
        <taxon>Bacteria</taxon>
        <taxon>Pseudomonadati</taxon>
        <taxon>Pseudomonadota</taxon>
        <taxon>Alphaproteobacteria</taxon>
        <taxon>Rhodobacterales</taxon>
        <taxon>Roseobacteraceae</taxon>
        <taxon>Roseovarius</taxon>
    </lineage>
</organism>
<feature type="transmembrane region" description="Helical" evidence="1">
    <location>
        <begin position="181"/>
        <end position="200"/>
    </location>
</feature>
<name>A0ABY6DFP4_9RHOB</name>
<evidence type="ECO:0000259" key="2">
    <source>
        <dbReference type="Pfam" id="PF00892"/>
    </source>
</evidence>
<keyword evidence="1" id="KW-0812">Transmembrane</keyword>
<sequence>MALTPPGQTLAPVLMTFFAAILWGLWWIPIRYLEGLGLSEGQVAIAGNLGAMLATAFYLILTRQMPRLDRRALCGAVLVGVAVSSYSIAIVLTDVMRAVLLFYLAPAWSKIIEWAFLGQRWRHSSTLTLLLSLCGAFLVLGGEVSVSQIGPGDILAIVSGIAWAIGAALVFTGGAAHAMSVTLATMTSATLVAAGYMLAIGDSLPQAGMMPAIGLSLALGAFFVLPVMALTMWSAQRLTPALLSFLFTLEILSGVISGAFLLDEVFGVVQLLGAILIVGAALVEVAIALRARPRHAPGLL</sequence>
<keyword evidence="4" id="KW-1185">Reference proteome</keyword>
<dbReference type="RefSeq" id="WP_165196412.1">
    <property type="nucleotide sequence ID" value="NZ_CP106738.1"/>
</dbReference>
<evidence type="ECO:0000313" key="4">
    <source>
        <dbReference type="Proteomes" id="UP001064087"/>
    </source>
</evidence>
<accession>A0ABY6DFP4</accession>
<dbReference type="InterPro" id="IPR000620">
    <property type="entry name" value="EamA_dom"/>
</dbReference>
<proteinExistence type="predicted"/>
<keyword evidence="1" id="KW-0472">Membrane</keyword>
<dbReference type="SUPFAM" id="SSF103481">
    <property type="entry name" value="Multidrug resistance efflux transporter EmrE"/>
    <property type="match status" value="2"/>
</dbReference>
<reference evidence="3" key="1">
    <citation type="submission" date="2022-10" db="EMBL/GenBank/DDBJ databases">
        <title>Roseovarius pelagicus sp. nov., isolated from Arctic seawater.</title>
        <authorList>
            <person name="Hong Y.W."/>
            <person name="Hwang C.Y."/>
        </authorList>
    </citation>
    <scope>NUCLEOTIDE SEQUENCE</scope>
    <source>
        <strain evidence="3">HL-MP18</strain>
    </source>
</reference>
<dbReference type="InterPro" id="IPR037185">
    <property type="entry name" value="EmrE-like"/>
</dbReference>
<feature type="transmembrane region" description="Helical" evidence="1">
    <location>
        <begin position="268"/>
        <end position="289"/>
    </location>
</feature>
<dbReference type="EMBL" id="CP106738">
    <property type="protein sequence ID" value="UXX84669.1"/>
    <property type="molecule type" value="Genomic_DNA"/>
</dbReference>
<feature type="transmembrane region" description="Helical" evidence="1">
    <location>
        <begin position="212"/>
        <end position="230"/>
    </location>
</feature>
<feature type="transmembrane region" description="Helical" evidence="1">
    <location>
        <begin position="242"/>
        <end position="262"/>
    </location>
</feature>
<gene>
    <name evidence="3" type="ORF">N7U68_08555</name>
</gene>
<feature type="transmembrane region" description="Helical" evidence="1">
    <location>
        <begin position="98"/>
        <end position="117"/>
    </location>
</feature>
<evidence type="ECO:0000256" key="1">
    <source>
        <dbReference type="SAM" id="Phobius"/>
    </source>
</evidence>
<feature type="transmembrane region" description="Helical" evidence="1">
    <location>
        <begin position="154"/>
        <end position="174"/>
    </location>
</feature>
<dbReference type="PANTHER" id="PTHR22911">
    <property type="entry name" value="ACYL-MALONYL CONDENSING ENZYME-RELATED"/>
    <property type="match status" value="1"/>
</dbReference>